<organism evidence="1 2">
    <name type="scientific">Plesiocystis pacifica SIR-1</name>
    <dbReference type="NCBI Taxonomy" id="391625"/>
    <lineage>
        <taxon>Bacteria</taxon>
        <taxon>Pseudomonadati</taxon>
        <taxon>Myxococcota</taxon>
        <taxon>Polyangia</taxon>
        <taxon>Nannocystales</taxon>
        <taxon>Nannocystaceae</taxon>
        <taxon>Plesiocystis</taxon>
    </lineage>
</organism>
<evidence type="ECO:0000313" key="1">
    <source>
        <dbReference type="EMBL" id="EDM74988.1"/>
    </source>
</evidence>
<dbReference type="InterPro" id="IPR036444">
    <property type="entry name" value="PLipase_A2_dom_sf"/>
</dbReference>
<proteinExistence type="predicted"/>
<dbReference type="EMBL" id="ABCS01000108">
    <property type="protein sequence ID" value="EDM74988.1"/>
    <property type="molecule type" value="Genomic_DNA"/>
</dbReference>
<dbReference type="GO" id="GO:0006644">
    <property type="term" value="P:phospholipid metabolic process"/>
    <property type="evidence" value="ECO:0007669"/>
    <property type="project" value="InterPro"/>
</dbReference>
<gene>
    <name evidence="1" type="ORF">PPSIR1_19057</name>
</gene>
<dbReference type="OrthoDB" id="5530071at2"/>
<dbReference type="GO" id="GO:0004623">
    <property type="term" value="F:phospholipase A2 activity"/>
    <property type="evidence" value="ECO:0007669"/>
    <property type="project" value="InterPro"/>
</dbReference>
<dbReference type="AlphaFoldDB" id="A6GGM8"/>
<protein>
    <submittedName>
        <fullName evidence="1">Uncharacterized protein</fullName>
    </submittedName>
</protein>
<dbReference type="Proteomes" id="UP000005801">
    <property type="component" value="Unassembled WGS sequence"/>
</dbReference>
<accession>A6GGM8</accession>
<dbReference type="GO" id="GO:0050482">
    <property type="term" value="P:arachidonate secretion"/>
    <property type="evidence" value="ECO:0007669"/>
    <property type="project" value="InterPro"/>
</dbReference>
<comment type="caution">
    <text evidence="1">The sequence shown here is derived from an EMBL/GenBank/DDBJ whole genome shotgun (WGS) entry which is preliminary data.</text>
</comment>
<sequence>MSPAILLLLTTLEASTAPLAPDLCADVYLKSNGDPVTDLVGQTVSRFCGWTGPAAPVWGTDLCCAIDGQHANCGPTSSAGRCGSGMKMFCEYGELLEDGTVACYQPFPAAPIENGGNYAGVPLVEDELLCCQNGDCYEWEVELLGDCEGTIGWCWWGYLNEDGTVDCNG</sequence>
<dbReference type="RefSeq" id="WP_006975868.1">
    <property type="nucleotide sequence ID" value="NZ_ABCS01000108.1"/>
</dbReference>
<reference evidence="1 2" key="1">
    <citation type="submission" date="2007-06" db="EMBL/GenBank/DDBJ databases">
        <authorList>
            <person name="Shimkets L."/>
            <person name="Ferriera S."/>
            <person name="Johnson J."/>
            <person name="Kravitz S."/>
            <person name="Beeson K."/>
            <person name="Sutton G."/>
            <person name="Rogers Y.-H."/>
            <person name="Friedman R."/>
            <person name="Frazier M."/>
            <person name="Venter J.C."/>
        </authorList>
    </citation>
    <scope>NUCLEOTIDE SEQUENCE [LARGE SCALE GENOMIC DNA]</scope>
    <source>
        <strain evidence="1 2">SIR-1</strain>
    </source>
</reference>
<keyword evidence="2" id="KW-1185">Reference proteome</keyword>
<evidence type="ECO:0000313" key="2">
    <source>
        <dbReference type="Proteomes" id="UP000005801"/>
    </source>
</evidence>
<dbReference type="SUPFAM" id="SSF48619">
    <property type="entry name" value="Phospholipase A2, PLA2"/>
    <property type="match status" value="1"/>
</dbReference>
<name>A6GGM8_9BACT</name>
<dbReference type="STRING" id="391625.PPSIR1_19057"/>